<dbReference type="EMBL" id="JAACJN010000010">
    <property type="protein sequence ID" value="KAF5391346.1"/>
    <property type="molecule type" value="Genomic_DNA"/>
</dbReference>
<keyword evidence="2" id="KW-0732">Signal</keyword>
<feature type="region of interest" description="Disordered" evidence="1">
    <location>
        <begin position="1318"/>
        <end position="1353"/>
    </location>
</feature>
<dbReference type="Proteomes" id="UP000518752">
    <property type="component" value="Unassembled WGS sequence"/>
</dbReference>
<reference evidence="4 5" key="1">
    <citation type="journal article" date="2020" name="ISME J.">
        <title>Uncovering the hidden diversity of litter-decomposition mechanisms in mushroom-forming fungi.</title>
        <authorList>
            <person name="Floudas D."/>
            <person name="Bentzer J."/>
            <person name="Ahren D."/>
            <person name="Johansson T."/>
            <person name="Persson P."/>
            <person name="Tunlid A."/>
        </authorList>
    </citation>
    <scope>NUCLEOTIDE SEQUENCE [LARGE SCALE GENOMIC DNA]</scope>
    <source>
        <strain evidence="4 5">CBS 406.79</strain>
    </source>
</reference>
<feature type="compositionally biased region" description="Basic and acidic residues" evidence="1">
    <location>
        <begin position="1027"/>
        <end position="1049"/>
    </location>
</feature>
<feature type="compositionally biased region" description="Polar residues" evidence="1">
    <location>
        <begin position="1555"/>
        <end position="1568"/>
    </location>
</feature>
<protein>
    <recommendedName>
        <fullName evidence="3">Peptide N-acetyl-beta-D-glucosaminyl asparaginase amidase A N-terminal domain-containing protein</fullName>
    </recommendedName>
</protein>
<gene>
    <name evidence="4" type="ORF">D9757_001888</name>
</gene>
<dbReference type="InterPro" id="IPR021102">
    <property type="entry name" value="PNGase_A"/>
</dbReference>
<feature type="compositionally biased region" description="Polar residues" evidence="1">
    <location>
        <begin position="1156"/>
        <end position="1176"/>
    </location>
</feature>
<evidence type="ECO:0000259" key="3">
    <source>
        <dbReference type="Pfam" id="PF12222"/>
    </source>
</evidence>
<evidence type="ECO:0000313" key="4">
    <source>
        <dbReference type="EMBL" id="KAF5391346.1"/>
    </source>
</evidence>
<feature type="region of interest" description="Disordered" evidence="1">
    <location>
        <begin position="1027"/>
        <end position="1208"/>
    </location>
</feature>
<dbReference type="OrthoDB" id="1612078at2759"/>
<feature type="domain" description="Peptide N-acetyl-beta-D-glucosaminyl asparaginase amidase A N-terminal" evidence="3">
    <location>
        <begin position="28"/>
        <end position="152"/>
    </location>
</feature>
<sequence length="1658" mass="180468">MLYLCSIWLFFLLSAAQEIRDFQVAQPPVVPSQAKKCTVEVFRHDFANSFVDGSAITQLTPPQNCGSIGSWAAITLNLTVTTNGTQFDRLGIFTFHNTEIWRTSTFEPTIGDGIIWTYVKDVTQYLPLFSHTGTFIFELDNLIETGLDGVYSSEEESVSRPVSFAECSLQAILTATYYESSPATPSAKKADMIIPLSTSLNTTGNDASVPPAFSILGGNALEEDWFFNVPDEFFSDISSNITSSHDGFREVRLLIDGMVAGVAFPYITVFYGGFNPSFWRPIGSYGVAELPTYFVDVTPFVPLLTDNLPHNFTLDVVSAEGDHSINGNWYVSGLLQVLLDRSSRPTTGNMTVHSAAQFADTRITGSVRDFGNFNATVTASRAIHIESRIQSGSGELTHIIWTQNLQFSNVQTYQNNGLSATLRQTSTGTSSSTHNGVTILSDVFSYPFSTSFDYVDETLSNWTSSIDHSYDRVLLPNPLRVASTTHNRQMTDGFFELGSAKSGNVGNSTNNNTFSYSDANGNTYTRKVDANTDFNDTIRILVDEIGGSLASNESPVADDKMQDNPNFSSFQFQAIGKNPPGEVPALLKRISTAVVDPNRIREQSPQSIADNDESEAMPESEIFRLAQATSDSAFPARAGHKVGIFGQTFAFSRVSSNAEPSTSLSATTQPNNPSLSGLPIIQTDHRRTSPPSPNSSDNLLYPPISVSQTPRRGVSPAIVKSEPSPVSPRVDVPSSSVTVAIQSHITNSTARPVQGLPTTGPFSMLKGMHFRLKSAIVALSQQAAPHHLDSSSSTESDLASISSKLASARKLALDAQTLSKKSASSAQVASAALIASINEAKESMDASNRATALVDESAKMLTEQEQKWAETAAQIQADIEKMGEWICERERDRERRLQLAREAKEREEKEREEKAEKVREEAEERAKGEMDAEEKRQQEERWQQEEKKRKAKEATEKEHQEESIARQRLEKKQIEEMQANVGAVSKVSPASAGSSNDLVLNLSNFDSVESLERHIKDLEAAVRRVREEAEKYKEEGERRRKEDVDREIGTQKQSVAGQKRDDLTFQTSKTIFGDIPHPQSPTISASTPIAKPVVASSSTLPSAPPSLPSKPAQATTTKVQEGQESRDISFRNVPCDAASSLPIPPQAPRTTTTATDEMNSPHSRVTTGAISNSPGIQHQPPQPNDDAPTSSSMDASAHENVSNETGNLHLHQFSASSGATTIRARAANARHLSKASAEWPGKNPSYPGYDIPKLKVEEDETRQSNSVAVHARNPPSLPSTSAVSSGVQRLRGVQVDGTTALAIAASDARSRRPFALTAASKLPDKPGPSDTQPLIPKKPSLHSSRALPASGSSTVAPITSTAVGSPNSAGNLIQPLRNATGMAETSSIWTKNMSYAQKLPVSALTSRLRSPSPIAPHDAGWVNSLMISRNDHYSPSPSTPSHGGSRSPQFLPSPHLPVENIPSYDEGHSVHSGYYRSRSSSPRAQARYSPPGADSYRPVRRRGDRSTPPPRKRSRPAESRPVSSPYDHPSYLDRFHPTSLQPPLDDSSESLAARLSNSYGRATEQQVWDVSDDYPQFKRHKGKHDHGGRLSLDEYSKPPLLSRMGEAPDVKDPKGRGGSSSARGPSRGRGRGRDARNLSREMDLMSRSQRPGLANRLS</sequence>
<feature type="compositionally biased region" description="Low complexity" evidence="1">
    <location>
        <begin position="1474"/>
        <end position="1491"/>
    </location>
</feature>
<evidence type="ECO:0000256" key="1">
    <source>
        <dbReference type="SAM" id="MobiDB-lite"/>
    </source>
</evidence>
<dbReference type="Pfam" id="PF12222">
    <property type="entry name" value="PNGaseA"/>
    <property type="match status" value="2"/>
</dbReference>
<evidence type="ECO:0000313" key="5">
    <source>
        <dbReference type="Proteomes" id="UP000518752"/>
    </source>
</evidence>
<feature type="compositionally biased region" description="Low complexity" evidence="1">
    <location>
        <begin position="1092"/>
        <end position="1101"/>
    </location>
</feature>
<feature type="chain" id="PRO_5034270501" description="Peptide N-acetyl-beta-D-glucosaminyl asparaginase amidase A N-terminal domain-containing protein" evidence="2">
    <location>
        <begin position="17"/>
        <end position="1658"/>
    </location>
</feature>
<dbReference type="InterPro" id="IPR056948">
    <property type="entry name" value="PNGaseA_N"/>
</dbReference>
<dbReference type="Pfam" id="PF25156">
    <property type="entry name" value="PNGase_A_C"/>
    <property type="match status" value="1"/>
</dbReference>
<feature type="compositionally biased region" description="Polar residues" evidence="1">
    <location>
        <begin position="659"/>
        <end position="675"/>
    </location>
</feature>
<feature type="signal peptide" evidence="2">
    <location>
        <begin position="1"/>
        <end position="16"/>
    </location>
</feature>
<feature type="compositionally biased region" description="Basic and acidic residues" evidence="1">
    <location>
        <begin position="1606"/>
        <end position="1615"/>
    </location>
</feature>
<feature type="compositionally biased region" description="Polar residues" evidence="1">
    <location>
        <begin position="1187"/>
        <end position="1206"/>
    </location>
</feature>
<feature type="region of interest" description="Disordered" evidence="1">
    <location>
        <begin position="659"/>
        <end position="732"/>
    </location>
</feature>
<proteinExistence type="predicted"/>
<feature type="region of interest" description="Disordered" evidence="1">
    <location>
        <begin position="903"/>
        <end position="973"/>
    </location>
</feature>
<feature type="domain" description="Peptide N-acetyl-beta-D-glucosaminyl asparaginase amidase A N-terminal" evidence="3">
    <location>
        <begin position="167"/>
        <end position="353"/>
    </location>
</feature>
<organism evidence="4 5">
    <name type="scientific">Collybiopsis confluens</name>
    <dbReference type="NCBI Taxonomy" id="2823264"/>
    <lineage>
        <taxon>Eukaryota</taxon>
        <taxon>Fungi</taxon>
        <taxon>Dikarya</taxon>
        <taxon>Basidiomycota</taxon>
        <taxon>Agaricomycotina</taxon>
        <taxon>Agaricomycetes</taxon>
        <taxon>Agaricomycetidae</taxon>
        <taxon>Agaricales</taxon>
        <taxon>Marasmiineae</taxon>
        <taxon>Omphalotaceae</taxon>
        <taxon>Collybiopsis</taxon>
    </lineage>
</organism>
<comment type="caution">
    <text evidence="4">The sequence shown here is derived from an EMBL/GenBank/DDBJ whole genome shotgun (WGS) entry which is preliminary data.</text>
</comment>
<feature type="region of interest" description="Disordered" evidence="1">
    <location>
        <begin position="1432"/>
        <end position="1658"/>
    </location>
</feature>
<feature type="compositionally biased region" description="Low complexity" evidence="1">
    <location>
        <begin position="1434"/>
        <end position="1448"/>
    </location>
</feature>
<name>A0A8H5HXU2_9AGAR</name>
<dbReference type="PANTHER" id="PTHR31104">
    <property type="entry name" value="PEPTIDE-N4-(N-ACETYL-BETA-GLUCOSAMINYL)ASPARAGINE AMIDASE A PROTEIN"/>
    <property type="match status" value="1"/>
</dbReference>
<feature type="region of interest" description="Disordered" evidence="1">
    <location>
        <begin position="597"/>
        <end position="617"/>
    </location>
</feature>
<feature type="compositionally biased region" description="Basic and acidic residues" evidence="1">
    <location>
        <begin position="1631"/>
        <end position="1644"/>
    </location>
</feature>
<feature type="region of interest" description="Disordered" evidence="1">
    <location>
        <begin position="1266"/>
        <end position="1285"/>
    </location>
</feature>
<evidence type="ECO:0000256" key="2">
    <source>
        <dbReference type="SAM" id="SignalP"/>
    </source>
</evidence>
<feature type="compositionally biased region" description="Basic and acidic residues" evidence="1">
    <location>
        <begin position="1585"/>
        <end position="1596"/>
    </location>
</feature>
<feature type="compositionally biased region" description="Low complexity" evidence="1">
    <location>
        <begin position="721"/>
        <end position="732"/>
    </location>
</feature>
<accession>A0A8H5HXU2</accession>
<feature type="compositionally biased region" description="Low complexity" evidence="1">
    <location>
        <begin position="694"/>
        <end position="703"/>
    </location>
</feature>
<keyword evidence="5" id="KW-1185">Reference proteome</keyword>